<dbReference type="EMBL" id="LICA01000018">
    <property type="protein sequence ID" value="KRO97095.1"/>
    <property type="molecule type" value="Genomic_DNA"/>
</dbReference>
<dbReference type="PANTHER" id="PTHR47017">
    <property type="entry name" value="ACYL-COA"/>
    <property type="match status" value="1"/>
</dbReference>
<name>A0A0R2UCB1_9GAMM</name>
<dbReference type="SUPFAM" id="SSF55729">
    <property type="entry name" value="Acyl-CoA N-acyltransferases (Nat)"/>
    <property type="match status" value="1"/>
</dbReference>
<evidence type="ECO:0000313" key="1">
    <source>
        <dbReference type="EMBL" id="KRO97095.1"/>
    </source>
</evidence>
<dbReference type="PANTHER" id="PTHR47017:SF1">
    <property type="entry name" value="ACYL-COA"/>
    <property type="match status" value="1"/>
</dbReference>
<dbReference type="Proteomes" id="UP000051213">
    <property type="component" value="Unassembled WGS sequence"/>
</dbReference>
<gene>
    <name evidence="1" type="ORF">ABS24_07340</name>
</gene>
<reference evidence="1 2" key="1">
    <citation type="submission" date="2015-10" db="EMBL/GenBank/DDBJ databases">
        <title>Metagenome-Assembled Genomes uncover a global brackish microbiome.</title>
        <authorList>
            <person name="Hugerth L.W."/>
            <person name="Larsson J."/>
            <person name="Alneberg J."/>
            <person name="Lindh M.V."/>
            <person name="Legrand C."/>
            <person name="Pinhassi J."/>
            <person name="Andersson A.F."/>
        </authorList>
    </citation>
    <scope>NUCLEOTIDE SEQUENCE [LARGE SCALE GENOMIC DNA]</scope>
    <source>
        <strain evidence="1">BACL26 MAG-121220-bin70</strain>
    </source>
</reference>
<dbReference type="Pfam" id="PF04339">
    <property type="entry name" value="FemAB_like"/>
    <property type="match status" value="1"/>
</dbReference>
<sequence>MTQPDQFPYPFLRPAFLKALEDSGSVSPETGWTPIHLQLEEQNSQCFMPLYLKDHSMGEYVFDHAWANAYHQNGLEYYPKLITAVPFTPSTGIRVRTNDPLDRQHCIQFLDEVIRLADEVDASSWHLLFPSSEQLALFEDPRLLKRSGVQYHWLNKEYDDFDDFLGSMTSRKRKMIRKERSEIIKQDIRVELLVGPEITGEIWDLFYSLYERTYAKRNGTKGYLTRAFFAQIAATMPEQIAMSVGIKDDEPIACALYLFDSETLYGRYWGSLGEFPYLHFELCYYRGIELAIEKGLRRYDAGAQGEHKLVRGFEPVNTHSLHWIKHPQFKDAIARYLKSEDIGIAQHIEQAMGMLPFKKV</sequence>
<evidence type="ECO:0000313" key="2">
    <source>
        <dbReference type="Proteomes" id="UP000051213"/>
    </source>
</evidence>
<dbReference type="Gene3D" id="3.40.630.30">
    <property type="match status" value="1"/>
</dbReference>
<evidence type="ECO:0008006" key="3">
    <source>
        <dbReference type="Google" id="ProtNLM"/>
    </source>
</evidence>
<protein>
    <recommendedName>
        <fullName evidence="3">Acyltransferase superfamily protein</fullName>
    </recommendedName>
</protein>
<accession>A0A0R2UCB1</accession>
<dbReference type="InterPro" id="IPR007434">
    <property type="entry name" value="FemAB-like"/>
</dbReference>
<organism evidence="1 2">
    <name type="scientific">SAR92 bacterium BACL26 MAG-121220-bin70</name>
    <dbReference type="NCBI Taxonomy" id="1655626"/>
    <lineage>
        <taxon>Bacteria</taxon>
        <taxon>Pseudomonadati</taxon>
        <taxon>Pseudomonadota</taxon>
        <taxon>Gammaproteobacteria</taxon>
        <taxon>Cellvibrionales</taxon>
        <taxon>Porticoccaceae</taxon>
        <taxon>SAR92 clade</taxon>
    </lineage>
</organism>
<proteinExistence type="predicted"/>
<comment type="caution">
    <text evidence="1">The sequence shown here is derived from an EMBL/GenBank/DDBJ whole genome shotgun (WGS) entry which is preliminary data.</text>
</comment>
<dbReference type="AlphaFoldDB" id="A0A0R2UCB1"/>
<dbReference type="InterPro" id="IPR016181">
    <property type="entry name" value="Acyl_CoA_acyltransferase"/>
</dbReference>